<reference evidence="3" key="1">
    <citation type="submission" date="2020-04" db="EMBL/GenBank/DDBJ databases">
        <title>A desert anoxygenic phototrophic bacterium fixes CO2 using RubisCO under aerobic conditions.</title>
        <authorList>
            <person name="Tang K."/>
        </authorList>
    </citation>
    <scope>NUCLEOTIDE SEQUENCE [LARGE SCALE GENOMIC DNA]</scope>
    <source>
        <strain evidence="3">MIMtkB3</strain>
    </source>
</reference>
<dbReference type="InterPro" id="IPR004175">
    <property type="entry name" value="RNA_CPDase"/>
</dbReference>
<dbReference type="HAMAP" id="MF_01940">
    <property type="entry name" value="RNA_CPDase"/>
    <property type="match status" value="1"/>
</dbReference>
<evidence type="ECO:0000313" key="4">
    <source>
        <dbReference type="Proteomes" id="UP000501891"/>
    </source>
</evidence>
<dbReference type="PANTHER" id="PTHR35561:SF1">
    <property type="entry name" value="RNA 2',3'-CYCLIC PHOSPHODIESTERASE"/>
    <property type="match status" value="1"/>
</dbReference>
<dbReference type="EC" id="3.1.4.58" evidence="2"/>
<dbReference type="GO" id="GO:0008664">
    <property type="term" value="F:RNA 2',3'-cyclic 3'-phosphodiesterase activity"/>
    <property type="evidence" value="ECO:0007669"/>
    <property type="project" value="UniProtKB-EC"/>
</dbReference>
<dbReference type="SUPFAM" id="SSF55144">
    <property type="entry name" value="LigT-like"/>
    <property type="match status" value="1"/>
</dbReference>
<dbReference type="KEGG" id="acru:HHL28_16965"/>
<comment type="similarity">
    <text evidence="2">Belongs to the 2H phosphoesterase superfamily. ThpR family.</text>
</comment>
<evidence type="ECO:0000256" key="1">
    <source>
        <dbReference type="ARBA" id="ARBA00022801"/>
    </source>
</evidence>
<evidence type="ECO:0000256" key="2">
    <source>
        <dbReference type="HAMAP-Rule" id="MF_01940"/>
    </source>
</evidence>
<feature type="short sequence motif" description="HXTX 2" evidence="2">
    <location>
        <begin position="121"/>
        <end position="124"/>
    </location>
</feature>
<organism evidence="3 4">
    <name type="scientific">Aerophototrophica crusticola</name>
    <dbReference type="NCBI Taxonomy" id="1709002"/>
    <lineage>
        <taxon>Bacteria</taxon>
        <taxon>Pseudomonadati</taxon>
        <taxon>Pseudomonadota</taxon>
        <taxon>Alphaproteobacteria</taxon>
        <taxon>Rhodospirillales</taxon>
        <taxon>Rhodospirillaceae</taxon>
        <taxon>Aerophototrophica</taxon>
    </lineage>
</organism>
<dbReference type="EMBL" id="CP051775">
    <property type="protein sequence ID" value="QJE74532.1"/>
    <property type="molecule type" value="Genomic_DNA"/>
</dbReference>
<gene>
    <name evidence="3" type="primary">thpR</name>
    <name evidence="3" type="ORF">HHL28_16965</name>
</gene>
<feature type="active site" description="Proton acceptor" evidence="2">
    <location>
        <position position="121"/>
    </location>
</feature>
<dbReference type="Gene3D" id="3.90.1140.10">
    <property type="entry name" value="Cyclic phosphodiesterase"/>
    <property type="match status" value="1"/>
</dbReference>
<accession>A0A858RBJ3</accession>
<dbReference type="Proteomes" id="UP000501891">
    <property type="component" value="Chromosome"/>
</dbReference>
<dbReference type="InterPro" id="IPR009097">
    <property type="entry name" value="Cyclic_Pdiesterase"/>
</dbReference>
<comment type="function">
    <text evidence="2">Hydrolyzes RNA 2',3'-cyclic phosphodiester to an RNA 2'-phosphomonoester.</text>
</comment>
<name>A0A858RBJ3_9PROT</name>
<dbReference type="PANTHER" id="PTHR35561">
    <property type="entry name" value="RNA 2',3'-CYCLIC PHOSPHODIESTERASE"/>
    <property type="match status" value="1"/>
</dbReference>
<comment type="catalytic activity">
    <reaction evidence="2">
        <text>a 3'-end 2',3'-cyclophospho-ribonucleotide-RNA + H2O = a 3'-end 2'-phospho-ribonucleotide-RNA + H(+)</text>
        <dbReference type="Rhea" id="RHEA:11828"/>
        <dbReference type="Rhea" id="RHEA-COMP:10464"/>
        <dbReference type="Rhea" id="RHEA-COMP:17353"/>
        <dbReference type="ChEBI" id="CHEBI:15377"/>
        <dbReference type="ChEBI" id="CHEBI:15378"/>
        <dbReference type="ChEBI" id="CHEBI:83064"/>
        <dbReference type="ChEBI" id="CHEBI:173113"/>
        <dbReference type="EC" id="3.1.4.58"/>
    </reaction>
</comment>
<keyword evidence="4" id="KW-1185">Reference proteome</keyword>
<keyword evidence="1 2" id="KW-0378">Hydrolase</keyword>
<dbReference type="GO" id="GO:0004113">
    <property type="term" value="F:2',3'-cyclic-nucleotide 3'-phosphodiesterase activity"/>
    <property type="evidence" value="ECO:0007669"/>
    <property type="project" value="InterPro"/>
</dbReference>
<evidence type="ECO:0000313" key="3">
    <source>
        <dbReference type="EMBL" id="QJE74532.1"/>
    </source>
</evidence>
<sequence>MIRLFVGLPLPERTRERLASLAHGLAGARWIPPENYHLTLRFIGEVDEGTAADIDEALDHVVAKPFPLALDGLGSFGRGHRQHTLWVGVEKAEGLSHLQAKVESAVVRAGQPAEDRKFSPHVTLARLGSDLSAEKLARFVEANGLFRDGPFQVDRFCLFESVLGKGGAVYHELRSYPLGGWRPDEDEEGE</sequence>
<protein>
    <recommendedName>
        <fullName evidence="2">RNA 2',3'-cyclic phosphodiesterase</fullName>
        <shortName evidence="2">RNA 2',3'-CPDase</shortName>
        <ecNumber evidence="2">3.1.4.58</ecNumber>
    </recommendedName>
</protein>
<proteinExistence type="inferred from homology"/>
<feature type="short sequence motif" description="HXTX 1" evidence="2">
    <location>
        <begin position="37"/>
        <end position="40"/>
    </location>
</feature>
<dbReference type="AlphaFoldDB" id="A0A858RBJ3"/>
<feature type="active site" description="Proton donor" evidence="2">
    <location>
        <position position="37"/>
    </location>
</feature>
<dbReference type="NCBIfam" id="TIGR02258">
    <property type="entry name" value="2_5_ligase"/>
    <property type="match status" value="1"/>
</dbReference>
<dbReference type="Pfam" id="PF13563">
    <property type="entry name" value="2_5_RNA_ligase2"/>
    <property type="match status" value="1"/>
</dbReference>